<sequence>MISNKIAGRVGYVGAFGVGNRGDDYLIQAFAAERMPDLLIGFSPLPFMSEIPFMLLEDAAGLSDIAADDIIICGGNFIWSVDQLNKMLAIAHKIKAAGGQFNIRCVHVASETVWAAPSTFIELANIADQFSVRDHASIELCADFGISVEFEQDALAKYVAANFNHFPQDRSVRRVGFNFHNWGPESINWYFEFLGTLNHLAPHPLKLTYILQCRHLTHPPSNEAALAEYLFSRFAGKIEITRNDRSLDELINHYCAQDLVISNRTHGVFIGEALGIHTVPGGIGDQKTLAVARDLKLPVFTLKENPIEAGRRLASRIW</sequence>
<keyword evidence="2" id="KW-0808">Transferase</keyword>
<proteinExistence type="predicted"/>
<dbReference type="Pfam" id="PF04230">
    <property type="entry name" value="PS_pyruv_trans"/>
    <property type="match status" value="1"/>
</dbReference>
<evidence type="ECO:0000259" key="1">
    <source>
        <dbReference type="Pfam" id="PF04230"/>
    </source>
</evidence>
<dbReference type="GO" id="GO:0016740">
    <property type="term" value="F:transferase activity"/>
    <property type="evidence" value="ECO:0007669"/>
    <property type="project" value="UniProtKB-KW"/>
</dbReference>
<dbReference type="AlphaFoldDB" id="A0AAU7RQB9"/>
<name>A0AAU7RQB9_9HYPH</name>
<gene>
    <name evidence="2" type="ORF">ABM479_16595</name>
</gene>
<dbReference type="InterPro" id="IPR007345">
    <property type="entry name" value="Polysacch_pyruvyl_Trfase"/>
</dbReference>
<organism evidence="2">
    <name type="scientific">Rhizobium sp. ZPR3</name>
    <dbReference type="NCBI Taxonomy" id="3158967"/>
    <lineage>
        <taxon>Bacteria</taxon>
        <taxon>Pseudomonadati</taxon>
        <taxon>Pseudomonadota</taxon>
        <taxon>Alphaproteobacteria</taxon>
        <taxon>Hyphomicrobiales</taxon>
        <taxon>Rhizobiaceae</taxon>
        <taxon>Rhizobium/Agrobacterium group</taxon>
        <taxon>Rhizobium</taxon>
    </lineage>
</organism>
<reference evidence="2" key="1">
    <citation type="submission" date="2024-06" db="EMBL/GenBank/DDBJ databases">
        <authorList>
            <person name="Li T."/>
            <person name="Gao R."/>
        </authorList>
    </citation>
    <scope>NUCLEOTIDE SEQUENCE</scope>
    <source>
        <strain evidence="2">ZPR3</strain>
    </source>
</reference>
<protein>
    <submittedName>
        <fullName evidence="2">Polysaccharide pyruvyl transferase family protein</fullName>
    </submittedName>
</protein>
<feature type="domain" description="Polysaccharide pyruvyl transferase" evidence="1">
    <location>
        <begin position="56"/>
        <end position="279"/>
    </location>
</feature>
<accession>A0AAU7RQB9</accession>
<dbReference type="EMBL" id="CP157960">
    <property type="protein sequence ID" value="XBT92376.1"/>
    <property type="molecule type" value="Genomic_DNA"/>
</dbReference>
<dbReference type="RefSeq" id="WP_349956745.1">
    <property type="nucleotide sequence ID" value="NZ_CP157960.1"/>
</dbReference>
<evidence type="ECO:0000313" key="2">
    <source>
        <dbReference type="EMBL" id="XBT92376.1"/>
    </source>
</evidence>